<gene>
    <name evidence="2" type="ORF">OB2597_03988</name>
</gene>
<dbReference type="InterPro" id="IPR050834">
    <property type="entry name" value="Glycosyltransf_2"/>
</dbReference>
<accession>A3U2J4</accession>
<comment type="caution">
    <text evidence="2">The sequence shown here is derived from an EMBL/GenBank/DDBJ whole genome shotgun (WGS) entry which is preliminary data.</text>
</comment>
<dbReference type="RefSeq" id="WP_009805047.1">
    <property type="nucleotide sequence ID" value="NZ_CH724131.1"/>
</dbReference>
<dbReference type="HOGENOM" id="CLU_025996_19_6_5"/>
<dbReference type="OrthoDB" id="153025at2"/>
<keyword evidence="3" id="KW-1185">Reference proteome</keyword>
<dbReference type="InterPro" id="IPR029044">
    <property type="entry name" value="Nucleotide-diphossugar_trans"/>
</dbReference>
<protein>
    <submittedName>
        <fullName evidence="2">Putative glycosyltransferase</fullName>
    </submittedName>
</protein>
<organism evidence="2 3">
    <name type="scientific">Pseudooceanicola batsensis (strain ATCC BAA-863 / DSM 15984 / KCTC 12145 / HTCC2597)</name>
    <name type="common">Oceanicola batsensis</name>
    <dbReference type="NCBI Taxonomy" id="252305"/>
    <lineage>
        <taxon>Bacteria</taxon>
        <taxon>Pseudomonadati</taxon>
        <taxon>Pseudomonadota</taxon>
        <taxon>Alphaproteobacteria</taxon>
        <taxon>Rhodobacterales</taxon>
        <taxon>Paracoccaceae</taxon>
        <taxon>Pseudooceanicola</taxon>
    </lineage>
</organism>
<dbReference type="AlphaFoldDB" id="A3U2J4"/>
<dbReference type="PANTHER" id="PTHR43685">
    <property type="entry name" value="GLYCOSYLTRANSFERASE"/>
    <property type="match status" value="1"/>
</dbReference>
<evidence type="ECO:0000259" key="1">
    <source>
        <dbReference type="Pfam" id="PF00535"/>
    </source>
</evidence>
<dbReference type="PANTHER" id="PTHR43685:SF3">
    <property type="entry name" value="SLR2126 PROTEIN"/>
    <property type="match status" value="1"/>
</dbReference>
<proteinExistence type="predicted"/>
<dbReference type="Gene3D" id="3.90.550.10">
    <property type="entry name" value="Spore Coat Polysaccharide Biosynthesis Protein SpsA, Chain A"/>
    <property type="match status" value="1"/>
</dbReference>
<feature type="domain" description="Glycosyltransferase 2-like" evidence="1">
    <location>
        <begin position="5"/>
        <end position="123"/>
    </location>
</feature>
<evidence type="ECO:0000313" key="2">
    <source>
        <dbReference type="EMBL" id="EAQ01568.1"/>
    </source>
</evidence>
<dbReference type="STRING" id="252305.OB2597_03988"/>
<name>A3U2J4_PSEBH</name>
<evidence type="ECO:0000313" key="3">
    <source>
        <dbReference type="Proteomes" id="UP000004318"/>
    </source>
</evidence>
<dbReference type="GO" id="GO:0016740">
    <property type="term" value="F:transferase activity"/>
    <property type="evidence" value="ECO:0007669"/>
    <property type="project" value="UniProtKB-KW"/>
</dbReference>
<dbReference type="eggNOG" id="COG1216">
    <property type="taxonomic scope" value="Bacteria"/>
</dbReference>
<sequence length="289" mass="31416">MTGAIVIPSYNRPRQLAACLETLAKLEGGPWRVIVVDDGSPEPLAPVCAAAPIEIECIRQKNAGPAAARNAGVAAADGADTILFTDDDCHPRPDWARRMVAAQDGVPMRLVGGRVVNAVTGNLYSAAAQSIQSYVYEAFGDFSGPFAFFSTNNLACRRVDFEAAGGFDTKFRFASEDRDFSRRWRDGGGEMSHVPDAVVDHHHRMGLRGFWRQNWSYGRGARRFHTKLAAGGGPEVSLASRDFYVGLLFHPLRRPSPRAAAITGLICAAQALQLGGYLSERRAERRAKP</sequence>
<dbReference type="Pfam" id="PF00535">
    <property type="entry name" value="Glycos_transf_2"/>
    <property type="match status" value="1"/>
</dbReference>
<dbReference type="SUPFAM" id="SSF53448">
    <property type="entry name" value="Nucleotide-diphospho-sugar transferases"/>
    <property type="match status" value="1"/>
</dbReference>
<dbReference type="EMBL" id="AAMO01000012">
    <property type="protein sequence ID" value="EAQ01568.1"/>
    <property type="molecule type" value="Genomic_DNA"/>
</dbReference>
<reference evidence="2 3" key="1">
    <citation type="journal article" date="2010" name="J. Bacteriol.">
        <title>Genome sequences of Oceanicola granulosus HTCC2516(T) and Oceanicola batsensis HTCC2597(TDelta).</title>
        <authorList>
            <person name="Thrash J.C."/>
            <person name="Cho J.C."/>
            <person name="Vergin K.L."/>
            <person name="Giovannoni S.J."/>
        </authorList>
    </citation>
    <scope>NUCLEOTIDE SEQUENCE [LARGE SCALE GENOMIC DNA]</scope>
    <source>
        <strain evidence="3">ATCC BAA-863 / DSM 15984 / KCTC 12145 / HTCC2597</strain>
    </source>
</reference>
<keyword evidence="2" id="KW-0808">Transferase</keyword>
<dbReference type="Proteomes" id="UP000004318">
    <property type="component" value="Unassembled WGS sequence"/>
</dbReference>
<dbReference type="InterPro" id="IPR001173">
    <property type="entry name" value="Glyco_trans_2-like"/>
</dbReference>